<keyword evidence="3" id="KW-1185">Reference proteome</keyword>
<evidence type="ECO:0000313" key="3">
    <source>
        <dbReference type="Proteomes" id="UP000270342"/>
    </source>
</evidence>
<comment type="caution">
    <text evidence="2">The sequence shown here is derived from an EMBL/GenBank/DDBJ whole genome shotgun (WGS) entry which is preliminary data.</text>
</comment>
<gene>
    <name evidence="2" type="ORF">D7S86_09800</name>
</gene>
<evidence type="ECO:0000256" key="1">
    <source>
        <dbReference type="SAM" id="Phobius"/>
    </source>
</evidence>
<evidence type="ECO:0000313" key="2">
    <source>
        <dbReference type="EMBL" id="RKP56787.1"/>
    </source>
</evidence>
<dbReference type="OrthoDB" id="9135219at2"/>
<dbReference type="Proteomes" id="UP000270342">
    <property type="component" value="Unassembled WGS sequence"/>
</dbReference>
<sequence>MLPHLTNADIVTMIALALLGTLIVALRSQHLTIFGVCVRALLVDIGAVLIVLAALFLPELVL</sequence>
<feature type="transmembrane region" description="Helical" evidence="1">
    <location>
        <begin position="6"/>
        <end position="26"/>
    </location>
</feature>
<feature type="transmembrane region" description="Helical" evidence="1">
    <location>
        <begin position="33"/>
        <end position="57"/>
    </location>
</feature>
<proteinExistence type="predicted"/>
<keyword evidence="1" id="KW-0812">Transmembrane</keyword>
<reference evidence="2 3" key="1">
    <citation type="submission" date="2018-10" db="EMBL/GenBank/DDBJ databases">
        <title>Robbsia sp. DHC34, isolated from soil.</title>
        <authorList>
            <person name="Gao Z.-H."/>
            <person name="Qiu L.-H."/>
        </authorList>
    </citation>
    <scope>NUCLEOTIDE SEQUENCE [LARGE SCALE GENOMIC DNA]</scope>
    <source>
        <strain evidence="2 3">DHC34</strain>
    </source>
</reference>
<dbReference type="AlphaFoldDB" id="A0A494Y256"/>
<dbReference type="EMBL" id="RBZU01000003">
    <property type="protein sequence ID" value="RKP56787.1"/>
    <property type="molecule type" value="Genomic_DNA"/>
</dbReference>
<name>A0A494Y256_9BURK</name>
<organism evidence="2 3">
    <name type="scientific">Pararobbsia silviterrae</name>
    <dbReference type="NCBI Taxonomy" id="1792498"/>
    <lineage>
        <taxon>Bacteria</taxon>
        <taxon>Pseudomonadati</taxon>
        <taxon>Pseudomonadota</taxon>
        <taxon>Betaproteobacteria</taxon>
        <taxon>Burkholderiales</taxon>
        <taxon>Burkholderiaceae</taxon>
        <taxon>Pararobbsia</taxon>
    </lineage>
</organism>
<accession>A0A494Y256</accession>
<protein>
    <submittedName>
        <fullName evidence="2">Uncharacterized protein</fullName>
    </submittedName>
</protein>
<keyword evidence="1" id="KW-0472">Membrane</keyword>
<keyword evidence="1" id="KW-1133">Transmembrane helix</keyword>